<comment type="caution">
    <text evidence="1">The sequence shown here is derived from an EMBL/GenBank/DDBJ whole genome shotgun (WGS) entry which is preliminary data.</text>
</comment>
<dbReference type="Gene3D" id="3.40.50.1000">
    <property type="entry name" value="HAD superfamily/HAD-like"/>
    <property type="match status" value="1"/>
</dbReference>
<accession>A0A402AKH6</accession>
<dbReference type="Gene3D" id="1.10.150.240">
    <property type="entry name" value="Putative phosphatase, domain 2"/>
    <property type="match status" value="1"/>
</dbReference>
<dbReference type="RefSeq" id="WP_126551467.1">
    <property type="nucleotide sequence ID" value="NZ_BIFS01000001.1"/>
</dbReference>
<dbReference type="SFLD" id="SFLDG01135">
    <property type="entry name" value="C1.5.6:_HAD__Beta-PGM__Phospha"/>
    <property type="match status" value="1"/>
</dbReference>
<proteinExistence type="predicted"/>
<dbReference type="InterPro" id="IPR041492">
    <property type="entry name" value="HAD_2"/>
</dbReference>
<dbReference type="InterPro" id="IPR023198">
    <property type="entry name" value="PGP-like_dom2"/>
</dbReference>
<organism evidence="1 2">
    <name type="scientific">Dictyobacter kobayashii</name>
    <dbReference type="NCBI Taxonomy" id="2014872"/>
    <lineage>
        <taxon>Bacteria</taxon>
        <taxon>Bacillati</taxon>
        <taxon>Chloroflexota</taxon>
        <taxon>Ktedonobacteria</taxon>
        <taxon>Ktedonobacterales</taxon>
        <taxon>Dictyobacteraceae</taxon>
        <taxon>Dictyobacter</taxon>
    </lineage>
</organism>
<dbReference type="GO" id="GO:0005829">
    <property type="term" value="C:cytosol"/>
    <property type="evidence" value="ECO:0007669"/>
    <property type="project" value="TreeGrafter"/>
</dbReference>
<dbReference type="SUPFAM" id="SSF56784">
    <property type="entry name" value="HAD-like"/>
    <property type="match status" value="1"/>
</dbReference>
<dbReference type="Proteomes" id="UP000287188">
    <property type="component" value="Unassembled WGS sequence"/>
</dbReference>
<dbReference type="PRINTS" id="PR00413">
    <property type="entry name" value="HADHALOGNASE"/>
</dbReference>
<dbReference type="InterPro" id="IPR006439">
    <property type="entry name" value="HAD-SF_hydro_IA"/>
</dbReference>
<sequence length="227" mass="25004">MSQHRPIKGVILDVDGTLVDSNEAHTRAWVEAMEWAGYHVDFKRVAPLIGMGGDKVLPEVLNISKDSPEGQRISQRRKEIFQQKYLATVKAFPGTAELLHHMHDQGLKLIIATSAEPDELNKMLQLIEPHIEELFENATTSKDASQSKPDPDVVQAAIERIKLSPQELIMIGDTAYDIEAASRASVAAIAFRSGGWSDEDLKGAVAIYDGPADLLKHYDESPLARGL</sequence>
<protein>
    <submittedName>
        <fullName evidence="1">Phosphoglycolate phosphatase</fullName>
    </submittedName>
</protein>
<reference evidence="2" key="1">
    <citation type="submission" date="2018-12" db="EMBL/GenBank/DDBJ databases">
        <title>Tengunoibacter tsumagoiensis gen. nov., sp. nov., Dictyobacter kobayashii sp. nov., D. alpinus sp. nov., and D. joshuensis sp. nov. and description of Dictyobacteraceae fam. nov. within the order Ktedonobacterales isolated from Tengu-no-mugimeshi.</title>
        <authorList>
            <person name="Wang C.M."/>
            <person name="Zheng Y."/>
            <person name="Sakai Y."/>
            <person name="Toyoda A."/>
            <person name="Minakuchi Y."/>
            <person name="Abe K."/>
            <person name="Yokota A."/>
            <person name="Yabe S."/>
        </authorList>
    </citation>
    <scope>NUCLEOTIDE SEQUENCE [LARGE SCALE GENOMIC DNA]</scope>
    <source>
        <strain evidence="2">Uno11</strain>
    </source>
</reference>
<dbReference type="NCBIfam" id="TIGR01549">
    <property type="entry name" value="HAD-SF-IA-v1"/>
    <property type="match status" value="1"/>
</dbReference>
<dbReference type="InterPro" id="IPR023214">
    <property type="entry name" value="HAD_sf"/>
</dbReference>
<keyword evidence="2" id="KW-1185">Reference proteome</keyword>
<evidence type="ECO:0000313" key="2">
    <source>
        <dbReference type="Proteomes" id="UP000287188"/>
    </source>
</evidence>
<evidence type="ECO:0000313" key="1">
    <source>
        <dbReference type="EMBL" id="GCE19622.1"/>
    </source>
</evidence>
<gene>
    <name evidence="1" type="ORF">KDK_34220</name>
</gene>
<dbReference type="PANTHER" id="PTHR43434:SF16">
    <property type="entry name" value="BLL8046 PROTEIN"/>
    <property type="match status" value="1"/>
</dbReference>
<dbReference type="InterPro" id="IPR050155">
    <property type="entry name" value="HAD-like_hydrolase_sf"/>
</dbReference>
<dbReference type="InterPro" id="IPR036412">
    <property type="entry name" value="HAD-like_sf"/>
</dbReference>
<dbReference type="OrthoDB" id="9807630at2"/>
<dbReference type="Pfam" id="PF13419">
    <property type="entry name" value="HAD_2"/>
    <property type="match status" value="1"/>
</dbReference>
<dbReference type="GO" id="GO:0006281">
    <property type="term" value="P:DNA repair"/>
    <property type="evidence" value="ECO:0007669"/>
    <property type="project" value="TreeGrafter"/>
</dbReference>
<dbReference type="SFLD" id="SFLDS00003">
    <property type="entry name" value="Haloacid_Dehalogenase"/>
    <property type="match status" value="1"/>
</dbReference>
<dbReference type="AlphaFoldDB" id="A0A402AKH6"/>
<dbReference type="PANTHER" id="PTHR43434">
    <property type="entry name" value="PHOSPHOGLYCOLATE PHOSPHATASE"/>
    <property type="match status" value="1"/>
</dbReference>
<dbReference type="SFLD" id="SFLDG01129">
    <property type="entry name" value="C1.5:_HAD__Beta-PGM__Phosphata"/>
    <property type="match status" value="1"/>
</dbReference>
<dbReference type="GO" id="GO:0008967">
    <property type="term" value="F:phosphoglycolate phosphatase activity"/>
    <property type="evidence" value="ECO:0007669"/>
    <property type="project" value="TreeGrafter"/>
</dbReference>
<dbReference type="EMBL" id="BIFS01000001">
    <property type="protein sequence ID" value="GCE19622.1"/>
    <property type="molecule type" value="Genomic_DNA"/>
</dbReference>
<name>A0A402AKH6_9CHLR</name>